<comment type="caution">
    <text evidence="6">The sequence shown here is derived from an EMBL/GenBank/DDBJ whole genome shotgun (WGS) entry which is preliminary data.</text>
</comment>
<evidence type="ECO:0000256" key="4">
    <source>
        <dbReference type="SAM" id="SignalP"/>
    </source>
</evidence>
<feature type="chain" id="PRO_5041452260" description="Bifunctional inhibitor/plant lipid transfer protein/seed storage helical domain-containing protein" evidence="4">
    <location>
        <begin position="21"/>
        <end position="246"/>
    </location>
</feature>
<proteinExistence type="inferred from homology"/>
<keyword evidence="7" id="KW-1185">Reference proteome</keyword>
<protein>
    <recommendedName>
        <fullName evidence="5">Bifunctional inhibitor/plant lipid transfer protein/seed storage helical domain-containing protein</fullName>
    </recommendedName>
</protein>
<dbReference type="EMBL" id="JARYMX010000008">
    <property type="protein sequence ID" value="KAJ9537935.1"/>
    <property type="molecule type" value="Genomic_DNA"/>
</dbReference>
<dbReference type="Gene3D" id="1.10.110.10">
    <property type="entry name" value="Plant lipid-transfer and hydrophobic proteins"/>
    <property type="match status" value="2"/>
</dbReference>
<dbReference type="InterPro" id="IPR016140">
    <property type="entry name" value="Bifunc_inhib/LTP/seed_store"/>
</dbReference>
<evidence type="ECO:0000313" key="6">
    <source>
        <dbReference type="EMBL" id="KAJ9537935.1"/>
    </source>
</evidence>
<dbReference type="Proteomes" id="UP001172457">
    <property type="component" value="Chromosome 8"/>
</dbReference>
<evidence type="ECO:0000256" key="2">
    <source>
        <dbReference type="ARBA" id="ARBA00022761"/>
    </source>
</evidence>
<evidence type="ECO:0000256" key="3">
    <source>
        <dbReference type="ARBA" id="ARBA00023129"/>
    </source>
</evidence>
<feature type="domain" description="Bifunctional inhibitor/plant lipid transfer protein/seed storage helical" evidence="5">
    <location>
        <begin position="151"/>
        <end position="239"/>
    </location>
</feature>
<dbReference type="PANTHER" id="PTHR35496">
    <property type="entry name" value="2S SEED STORAGE PROTEIN 1-RELATED"/>
    <property type="match status" value="1"/>
</dbReference>
<feature type="signal peptide" evidence="4">
    <location>
        <begin position="1"/>
        <end position="20"/>
    </location>
</feature>
<evidence type="ECO:0000259" key="5">
    <source>
        <dbReference type="SMART" id="SM00499"/>
    </source>
</evidence>
<keyword evidence="4" id="KW-0732">Signal</keyword>
<comment type="similarity">
    <text evidence="1">Belongs to the 2S seed storage albumins family.</text>
</comment>
<organism evidence="6 7">
    <name type="scientific">Centaurea solstitialis</name>
    <name type="common">yellow star-thistle</name>
    <dbReference type="NCBI Taxonomy" id="347529"/>
    <lineage>
        <taxon>Eukaryota</taxon>
        <taxon>Viridiplantae</taxon>
        <taxon>Streptophyta</taxon>
        <taxon>Embryophyta</taxon>
        <taxon>Tracheophyta</taxon>
        <taxon>Spermatophyta</taxon>
        <taxon>Magnoliopsida</taxon>
        <taxon>eudicotyledons</taxon>
        <taxon>Gunneridae</taxon>
        <taxon>Pentapetalae</taxon>
        <taxon>asterids</taxon>
        <taxon>campanulids</taxon>
        <taxon>Asterales</taxon>
        <taxon>Asteraceae</taxon>
        <taxon>Carduoideae</taxon>
        <taxon>Cardueae</taxon>
        <taxon>Centaureinae</taxon>
        <taxon>Centaurea</taxon>
    </lineage>
</organism>
<reference evidence="6" key="1">
    <citation type="submission" date="2023-03" db="EMBL/GenBank/DDBJ databases">
        <title>Chromosome-scale reference genome and RAD-based genetic map of yellow starthistle (Centaurea solstitialis) reveal putative structural variation and QTLs associated with invader traits.</title>
        <authorList>
            <person name="Reatini B."/>
            <person name="Cang F.A."/>
            <person name="Jiang Q."/>
            <person name="Mckibben M.T.W."/>
            <person name="Barker M.S."/>
            <person name="Rieseberg L.H."/>
            <person name="Dlugosch K.M."/>
        </authorList>
    </citation>
    <scope>NUCLEOTIDE SEQUENCE</scope>
    <source>
        <strain evidence="6">CAN-66</strain>
        <tissue evidence="6">Leaf</tissue>
    </source>
</reference>
<gene>
    <name evidence="6" type="ORF">OSB04_030668</name>
</gene>
<dbReference type="SMART" id="SM00499">
    <property type="entry name" value="AAI"/>
    <property type="match status" value="2"/>
</dbReference>
<dbReference type="InterPro" id="IPR000617">
    <property type="entry name" value="Napin/2SS/CON"/>
</dbReference>
<accession>A0AA38W424</accession>
<dbReference type="GO" id="GO:0045735">
    <property type="term" value="F:nutrient reservoir activity"/>
    <property type="evidence" value="ECO:0007669"/>
    <property type="project" value="UniProtKB-KW"/>
</dbReference>
<dbReference type="AlphaFoldDB" id="A0AA38W424"/>
<dbReference type="PANTHER" id="PTHR35496:SF4">
    <property type="entry name" value="2S SULFUR-RICH SEED STORAGE PROTEIN 2-LIKE"/>
    <property type="match status" value="1"/>
</dbReference>
<feature type="domain" description="Bifunctional inhibitor/plant lipid transfer protein/seed storage helical" evidence="5">
    <location>
        <begin position="42"/>
        <end position="143"/>
    </location>
</feature>
<evidence type="ECO:0000313" key="7">
    <source>
        <dbReference type="Proteomes" id="UP001172457"/>
    </source>
</evidence>
<dbReference type="InterPro" id="IPR036312">
    <property type="entry name" value="Bifun_inhib/LTP/seed_sf"/>
</dbReference>
<sequence length="246" mass="28127">MAKLTLLVFTIATLLALASAHKTIVTTVLEEDDTTNPSSQQCGQQLQGQQLRQCQNHLQQPESLFPFPQQQQQTLQQCCQELRNVNPQCQCNAVKKIFGEVQQQQEQQGGIFGGIFGPMQTQRLKQRAENIPNQCNLQTGRQCRVRTSGQCRQEVQGRQFNRCQRYLDQQTGSGYGSNPDQEREQCCQELRNVEVECQCEAMKEVFNQGMQQQGQHQQPQIQRAVEDLMNRCNLEVQQCRISSGMF</sequence>
<dbReference type="SUPFAM" id="SSF47699">
    <property type="entry name" value="Bifunctional inhibitor/lipid-transfer protein/seed storage 2S albumin"/>
    <property type="match status" value="2"/>
</dbReference>
<evidence type="ECO:0000256" key="1">
    <source>
        <dbReference type="ARBA" id="ARBA00008262"/>
    </source>
</evidence>
<keyword evidence="2" id="KW-0758">Storage protein</keyword>
<name>A0AA38W424_9ASTR</name>
<keyword evidence="3" id="KW-0708">Seed storage protein</keyword>
<dbReference type="Pfam" id="PF00234">
    <property type="entry name" value="Tryp_alpha_amyl"/>
    <property type="match status" value="2"/>
</dbReference>